<dbReference type="InterPro" id="IPR006221">
    <property type="entry name" value="TrpG/PapA_dom"/>
</dbReference>
<proteinExistence type="predicted"/>
<dbReference type="OrthoDB" id="9804328at2"/>
<dbReference type="FunFam" id="3.40.50.880:FF:000003">
    <property type="entry name" value="Anthranilate synthase component II"/>
    <property type="match status" value="1"/>
</dbReference>
<dbReference type="PRINTS" id="PR00099">
    <property type="entry name" value="CPSGATASE"/>
</dbReference>
<dbReference type="InterPro" id="IPR050472">
    <property type="entry name" value="Anth_synth/Amidotransfase"/>
</dbReference>
<evidence type="ECO:0000313" key="4">
    <source>
        <dbReference type="Proteomes" id="UP000184079"/>
    </source>
</evidence>
<dbReference type="PRINTS" id="PR00097">
    <property type="entry name" value="ANTSNTHASEII"/>
</dbReference>
<keyword evidence="1" id="KW-0315">Glutamine amidotransferase</keyword>
<dbReference type="PRINTS" id="PR00096">
    <property type="entry name" value="GATASE"/>
</dbReference>
<dbReference type="NCBIfam" id="TIGR00566">
    <property type="entry name" value="trpG_papA"/>
    <property type="match status" value="1"/>
</dbReference>
<dbReference type="PANTHER" id="PTHR43418:SF4">
    <property type="entry name" value="MULTIFUNCTIONAL TRYPTOPHAN BIOSYNTHESIS PROTEIN"/>
    <property type="match status" value="1"/>
</dbReference>
<gene>
    <name evidence="3" type="ORF">SAMN05421807_102366</name>
</gene>
<dbReference type="Gene3D" id="3.40.50.880">
    <property type="match status" value="1"/>
</dbReference>
<dbReference type="GO" id="GO:0000162">
    <property type="term" value="P:L-tryptophan biosynthetic process"/>
    <property type="evidence" value="ECO:0007669"/>
    <property type="project" value="TreeGrafter"/>
</dbReference>
<dbReference type="InterPro" id="IPR017926">
    <property type="entry name" value="GATASE"/>
</dbReference>
<protein>
    <submittedName>
        <fullName evidence="3">Anthranilate synthase component 2/para-aminobenzoate synthetase component 2</fullName>
    </submittedName>
</protein>
<reference evidence="4" key="1">
    <citation type="submission" date="2016-11" db="EMBL/GenBank/DDBJ databases">
        <authorList>
            <person name="Varghese N."/>
            <person name="Submissions S."/>
        </authorList>
    </citation>
    <scope>NUCLEOTIDE SEQUENCE [LARGE SCALE GENOMIC DNA]</scope>
    <source>
        <strain evidence="4">CGMCC 1.6496</strain>
    </source>
</reference>
<dbReference type="GO" id="GO:0004049">
    <property type="term" value="F:anthranilate synthase activity"/>
    <property type="evidence" value="ECO:0007669"/>
    <property type="project" value="TreeGrafter"/>
</dbReference>
<dbReference type="PANTHER" id="PTHR43418">
    <property type="entry name" value="MULTIFUNCTIONAL TRYPTOPHAN BIOSYNTHESIS PROTEIN-RELATED"/>
    <property type="match status" value="1"/>
</dbReference>
<dbReference type="PROSITE" id="PS51273">
    <property type="entry name" value="GATASE_TYPE_1"/>
    <property type="match status" value="1"/>
</dbReference>
<dbReference type="RefSeq" id="WP_073005615.1">
    <property type="nucleotide sequence ID" value="NZ_FQXD01000002.1"/>
</dbReference>
<keyword evidence="4" id="KW-1185">Reference proteome</keyword>
<name>A0A1M5NWF2_9BACI</name>
<dbReference type="SUPFAM" id="SSF52317">
    <property type="entry name" value="Class I glutamine amidotransferase-like"/>
    <property type="match status" value="1"/>
</dbReference>
<accession>A0A1M5NWF2</accession>
<dbReference type="GO" id="GO:0005829">
    <property type="term" value="C:cytosol"/>
    <property type="evidence" value="ECO:0007669"/>
    <property type="project" value="TreeGrafter"/>
</dbReference>
<sequence length="200" mass="22341">MILMIDNYDSFTFNLVQYIRQLDLEVRIARNDAITVEEVQQLQPEAIVLSPGPGTPNSAGICLEIVTKLYQQIPILGICLGHQTIAQAFGATIEKAKQPMHGKVSLITHDNRRMFQNLNNPLAVTRYHSLIVNKESMPDCLETSATTKEGEIMALRHKLYPIEGIQAHPEAILSKSGIELLHNFFTVKGSYKNGKYLPAI</sequence>
<dbReference type="CDD" id="cd01743">
    <property type="entry name" value="GATase1_Anthranilate_Synthase"/>
    <property type="match status" value="1"/>
</dbReference>
<dbReference type="EMBL" id="FQXD01000002">
    <property type="protein sequence ID" value="SHG93808.1"/>
    <property type="molecule type" value="Genomic_DNA"/>
</dbReference>
<evidence type="ECO:0000313" key="3">
    <source>
        <dbReference type="EMBL" id="SHG93808.1"/>
    </source>
</evidence>
<dbReference type="InterPro" id="IPR029062">
    <property type="entry name" value="Class_I_gatase-like"/>
</dbReference>
<dbReference type="Pfam" id="PF00117">
    <property type="entry name" value="GATase"/>
    <property type="match status" value="1"/>
</dbReference>
<evidence type="ECO:0000259" key="2">
    <source>
        <dbReference type="Pfam" id="PF00117"/>
    </source>
</evidence>
<evidence type="ECO:0000256" key="1">
    <source>
        <dbReference type="ARBA" id="ARBA00022962"/>
    </source>
</evidence>
<dbReference type="AlphaFoldDB" id="A0A1M5NWF2"/>
<dbReference type="Proteomes" id="UP000184079">
    <property type="component" value="Unassembled WGS sequence"/>
</dbReference>
<feature type="domain" description="Glutamine amidotransferase" evidence="2">
    <location>
        <begin position="3"/>
        <end position="186"/>
    </location>
</feature>
<organism evidence="3 4">
    <name type="scientific">Virgibacillus chiguensis</name>
    <dbReference type="NCBI Taxonomy" id="411959"/>
    <lineage>
        <taxon>Bacteria</taxon>
        <taxon>Bacillati</taxon>
        <taxon>Bacillota</taxon>
        <taxon>Bacilli</taxon>
        <taxon>Bacillales</taxon>
        <taxon>Bacillaceae</taxon>
        <taxon>Virgibacillus</taxon>
    </lineage>
</organism>